<feature type="chain" id="PRO_5046093875" evidence="2">
    <location>
        <begin position="20"/>
        <end position="155"/>
    </location>
</feature>
<keyword evidence="2" id="KW-0732">Signal</keyword>
<evidence type="ECO:0000313" key="5">
    <source>
        <dbReference type="Proteomes" id="UP001163328"/>
    </source>
</evidence>
<evidence type="ECO:0000313" key="4">
    <source>
        <dbReference type="EMBL" id="UYW01327.1"/>
    </source>
</evidence>
<gene>
    <name evidence="4" type="ORF">K5I29_12965</name>
</gene>
<evidence type="ECO:0000256" key="1">
    <source>
        <dbReference type="ARBA" id="ARBA00023284"/>
    </source>
</evidence>
<dbReference type="Gene3D" id="3.40.30.10">
    <property type="entry name" value="Glutaredoxin"/>
    <property type="match status" value="1"/>
</dbReference>
<reference evidence="4" key="1">
    <citation type="submission" date="2021-08" db="EMBL/GenBank/DDBJ databases">
        <title>Flavobacterium sp. strain CC-SYL302.</title>
        <authorList>
            <person name="Lin S.-Y."/>
            <person name="Lee T.-H."/>
            <person name="Young C.-C."/>
        </authorList>
    </citation>
    <scope>NUCLEOTIDE SEQUENCE</scope>
    <source>
        <strain evidence="4">CC-SYL302</strain>
    </source>
</reference>
<dbReference type="InterPro" id="IPR036249">
    <property type="entry name" value="Thioredoxin-like_sf"/>
</dbReference>
<dbReference type="PROSITE" id="PS00194">
    <property type="entry name" value="THIOREDOXIN_1"/>
    <property type="match status" value="1"/>
</dbReference>
<dbReference type="EMBL" id="CP081495">
    <property type="protein sequence ID" value="UYW01327.1"/>
    <property type="molecule type" value="Genomic_DNA"/>
</dbReference>
<dbReference type="Pfam" id="PF13899">
    <property type="entry name" value="Thioredoxin_7"/>
    <property type="match status" value="1"/>
</dbReference>
<evidence type="ECO:0000256" key="2">
    <source>
        <dbReference type="SAM" id="SignalP"/>
    </source>
</evidence>
<keyword evidence="1" id="KW-0676">Redox-active center</keyword>
<sequence length="155" mass="17552">MKKFLFTIFLFSLTIVATAQTAEIKWFTLEEALTMQQKAGKKAKPIFMDIYTVWCGPCKLLDKTTFVDPAVVKKINTDYIPVKFNGEGADVITYLGKKYANPNYNPSRKGRNATHQLTDFLELQGYPTLFILGPNGEKQKTIMGYKTGPELLQEI</sequence>
<dbReference type="PROSITE" id="PS51352">
    <property type="entry name" value="THIOREDOXIN_2"/>
    <property type="match status" value="1"/>
</dbReference>
<dbReference type="InterPro" id="IPR017937">
    <property type="entry name" value="Thioredoxin_CS"/>
</dbReference>
<dbReference type="RefSeq" id="WP_264433795.1">
    <property type="nucleotide sequence ID" value="NZ_CP081495.1"/>
</dbReference>
<feature type="signal peptide" evidence="2">
    <location>
        <begin position="1"/>
        <end position="19"/>
    </location>
</feature>
<proteinExistence type="predicted"/>
<name>A0ABY6LYC1_9FLAO</name>
<dbReference type="Proteomes" id="UP001163328">
    <property type="component" value="Chromosome"/>
</dbReference>
<feature type="domain" description="Thioredoxin" evidence="3">
    <location>
        <begin position="2"/>
        <end position="155"/>
    </location>
</feature>
<evidence type="ECO:0000259" key="3">
    <source>
        <dbReference type="PROSITE" id="PS51352"/>
    </source>
</evidence>
<dbReference type="InterPro" id="IPR013766">
    <property type="entry name" value="Thioredoxin_domain"/>
</dbReference>
<organism evidence="4 5">
    <name type="scientific">Flavobacterium agricola</name>
    <dbReference type="NCBI Taxonomy" id="2870839"/>
    <lineage>
        <taxon>Bacteria</taxon>
        <taxon>Pseudomonadati</taxon>
        <taxon>Bacteroidota</taxon>
        <taxon>Flavobacteriia</taxon>
        <taxon>Flavobacteriales</taxon>
        <taxon>Flavobacteriaceae</taxon>
        <taxon>Flavobacterium</taxon>
    </lineage>
</organism>
<keyword evidence="5" id="KW-1185">Reference proteome</keyword>
<accession>A0ABY6LYC1</accession>
<dbReference type="SUPFAM" id="SSF52833">
    <property type="entry name" value="Thioredoxin-like"/>
    <property type="match status" value="1"/>
</dbReference>
<protein>
    <submittedName>
        <fullName evidence="4">Thioredoxin family protein</fullName>
    </submittedName>
</protein>